<dbReference type="GO" id="GO:0004190">
    <property type="term" value="F:aspartic-type endopeptidase activity"/>
    <property type="evidence" value="ECO:0007669"/>
    <property type="project" value="InterPro"/>
</dbReference>
<reference evidence="1 2" key="1">
    <citation type="journal article" date="2018" name="Sci. Rep.">
        <title>Genomic signatures of local adaptation to the degree of environmental predictability in rotifers.</title>
        <authorList>
            <person name="Franch-Gras L."/>
            <person name="Hahn C."/>
            <person name="Garcia-Roger E.M."/>
            <person name="Carmona M.J."/>
            <person name="Serra M."/>
            <person name="Gomez A."/>
        </authorList>
    </citation>
    <scope>NUCLEOTIDE SEQUENCE [LARGE SCALE GENOMIC DNA]</scope>
    <source>
        <strain evidence="1">HYR1</strain>
    </source>
</reference>
<evidence type="ECO:0000313" key="1">
    <source>
        <dbReference type="EMBL" id="RNA17154.1"/>
    </source>
</evidence>
<dbReference type="AlphaFoldDB" id="A0A3M7R1A3"/>
<name>A0A3M7R1A3_BRAPC</name>
<dbReference type="GO" id="GO:0006508">
    <property type="term" value="P:proteolysis"/>
    <property type="evidence" value="ECO:0007669"/>
    <property type="project" value="InterPro"/>
</dbReference>
<proteinExistence type="predicted"/>
<evidence type="ECO:0000313" key="2">
    <source>
        <dbReference type="Proteomes" id="UP000276133"/>
    </source>
</evidence>
<organism evidence="1 2">
    <name type="scientific">Brachionus plicatilis</name>
    <name type="common">Marine rotifer</name>
    <name type="synonym">Brachionus muelleri</name>
    <dbReference type="NCBI Taxonomy" id="10195"/>
    <lineage>
        <taxon>Eukaryota</taxon>
        <taxon>Metazoa</taxon>
        <taxon>Spiralia</taxon>
        <taxon>Gnathifera</taxon>
        <taxon>Rotifera</taxon>
        <taxon>Eurotatoria</taxon>
        <taxon>Monogononta</taxon>
        <taxon>Pseudotrocha</taxon>
        <taxon>Ploima</taxon>
        <taxon>Brachionidae</taxon>
        <taxon>Brachionus</taxon>
    </lineage>
</organism>
<sequence length="241" mass="26411">MAKPGMGSNLNYDGENVDFDEFYKAFGYDSAMYGWDSIQQAAVLFVRKPVSDQPNAVLTCFTGSTRFGCDCEVEIVKGQTSVKCAGNNENFPRTDGNIVQCESFSLELARATKLTRLETMVSVGNCEFSVPMLLDSGATASFINISKLPKELAEKVNKVISGQSEFNDLGLERVEVNIKSALNCQAVACARGTIVNHSGALNQTADLLSRPPQVYVNKLETDVNLDWEEEQGNRSGKKMMF</sequence>
<dbReference type="EMBL" id="REGN01004524">
    <property type="protein sequence ID" value="RNA17154.1"/>
    <property type="molecule type" value="Genomic_DNA"/>
</dbReference>
<dbReference type="PROSITE" id="PS00141">
    <property type="entry name" value="ASP_PROTEASE"/>
    <property type="match status" value="1"/>
</dbReference>
<gene>
    <name evidence="1" type="ORF">BpHYR1_004122</name>
</gene>
<dbReference type="Proteomes" id="UP000276133">
    <property type="component" value="Unassembled WGS sequence"/>
</dbReference>
<dbReference type="InterPro" id="IPR001969">
    <property type="entry name" value="Aspartic_peptidase_AS"/>
</dbReference>
<protein>
    <submittedName>
        <fullName evidence="1">Uncharacterized protein</fullName>
    </submittedName>
</protein>
<comment type="caution">
    <text evidence="1">The sequence shown here is derived from an EMBL/GenBank/DDBJ whole genome shotgun (WGS) entry which is preliminary data.</text>
</comment>
<accession>A0A3M7R1A3</accession>
<keyword evidence="2" id="KW-1185">Reference proteome</keyword>